<dbReference type="AlphaFoldDB" id="A0A5N7BT84"/>
<gene>
    <name evidence="1" type="ORF">BDV23DRAFT_165878</name>
</gene>
<accession>A0A5N7BT84</accession>
<dbReference type="EMBL" id="ML735350">
    <property type="protein sequence ID" value="KAE8384959.1"/>
    <property type="molecule type" value="Genomic_DNA"/>
</dbReference>
<protein>
    <submittedName>
        <fullName evidence="1">Uncharacterized protein</fullName>
    </submittedName>
</protein>
<evidence type="ECO:0000313" key="1">
    <source>
        <dbReference type="EMBL" id="KAE8384959.1"/>
    </source>
</evidence>
<sequence length="110" mass="12765">MVAFPRVRSRMLTLAYVTLFRCVVLRSVYIQVYSSMHYVTCIILVESIIIAVLISHGWCSSFGASGLRLGAEKWSTKIFYIGERERRSRRMLGHHFPLTRERVKDVGWPT</sequence>
<name>A0A5N7BT84_PETAA</name>
<organism evidence="1">
    <name type="scientific">Petromyces alliaceus</name>
    <name type="common">Aspergillus alliaceus</name>
    <dbReference type="NCBI Taxonomy" id="209559"/>
    <lineage>
        <taxon>Eukaryota</taxon>
        <taxon>Fungi</taxon>
        <taxon>Dikarya</taxon>
        <taxon>Ascomycota</taxon>
        <taxon>Pezizomycotina</taxon>
        <taxon>Eurotiomycetes</taxon>
        <taxon>Eurotiomycetidae</taxon>
        <taxon>Eurotiales</taxon>
        <taxon>Aspergillaceae</taxon>
        <taxon>Aspergillus</taxon>
        <taxon>Aspergillus subgen. Circumdati</taxon>
    </lineage>
</organism>
<reference evidence="1" key="1">
    <citation type="submission" date="2019-04" db="EMBL/GenBank/DDBJ databases">
        <title>Friends and foes A comparative genomics studyof 23 Aspergillus species from section Flavi.</title>
        <authorList>
            <consortium name="DOE Joint Genome Institute"/>
            <person name="Kjaerbolling I."/>
            <person name="Vesth T."/>
            <person name="Frisvad J.C."/>
            <person name="Nybo J.L."/>
            <person name="Theobald S."/>
            <person name="Kildgaard S."/>
            <person name="Isbrandt T."/>
            <person name="Kuo A."/>
            <person name="Sato A."/>
            <person name="Lyhne E.K."/>
            <person name="Kogle M.E."/>
            <person name="Wiebenga A."/>
            <person name="Kun R.S."/>
            <person name="Lubbers R.J."/>
            <person name="Makela M.R."/>
            <person name="Barry K."/>
            <person name="Chovatia M."/>
            <person name="Clum A."/>
            <person name="Daum C."/>
            <person name="Haridas S."/>
            <person name="He G."/>
            <person name="LaButti K."/>
            <person name="Lipzen A."/>
            <person name="Mondo S."/>
            <person name="Riley R."/>
            <person name="Salamov A."/>
            <person name="Simmons B.A."/>
            <person name="Magnuson J.K."/>
            <person name="Henrissat B."/>
            <person name="Mortensen U.H."/>
            <person name="Larsen T.O."/>
            <person name="Devries R.P."/>
            <person name="Grigoriev I.V."/>
            <person name="Machida M."/>
            <person name="Baker S.E."/>
            <person name="Andersen M.R."/>
        </authorList>
    </citation>
    <scope>NUCLEOTIDE SEQUENCE [LARGE SCALE GENOMIC DNA]</scope>
    <source>
        <strain evidence="1">IBT 14317</strain>
    </source>
</reference>
<proteinExistence type="predicted"/>
<dbReference type="Proteomes" id="UP000326877">
    <property type="component" value="Unassembled WGS sequence"/>
</dbReference>
<accession>A0A5N6G458</accession>